<dbReference type="EC" id="3.1.1.-" evidence="6"/>
<feature type="domain" description="PNPLA" evidence="8">
    <location>
        <begin position="356"/>
        <end position="549"/>
    </location>
</feature>
<feature type="compositionally biased region" description="Basic and acidic residues" evidence="7">
    <location>
        <begin position="734"/>
        <end position="747"/>
    </location>
</feature>
<keyword evidence="3 5" id="KW-0442">Lipid degradation</keyword>
<comment type="caution">
    <text evidence="5">Lacks conserved residue(s) required for the propagation of feature annotation.</text>
</comment>
<reference evidence="9 10" key="1">
    <citation type="journal article" date="2019" name="Sci. Rep.">
        <title>Comparative genomics of chytrid fungi reveal insights into the obligate biotrophic and pathogenic lifestyle of Synchytrium endobioticum.</title>
        <authorList>
            <person name="van de Vossenberg B.T.L.H."/>
            <person name="Warris S."/>
            <person name="Nguyen H.D.T."/>
            <person name="van Gent-Pelzer M.P.E."/>
            <person name="Joly D.L."/>
            <person name="van de Geest H.C."/>
            <person name="Bonants P.J.M."/>
            <person name="Smith D.S."/>
            <person name="Levesque C.A."/>
            <person name="van der Lee T.A.J."/>
        </authorList>
    </citation>
    <scope>NUCLEOTIDE SEQUENCE [LARGE SCALE GENOMIC DNA]</scope>
    <source>
        <strain evidence="9 10">LEV6574</strain>
    </source>
</reference>
<keyword evidence="6" id="KW-1133">Transmembrane helix</keyword>
<dbReference type="EMBL" id="QEAM01000048">
    <property type="protein sequence ID" value="TPX48634.1"/>
    <property type="molecule type" value="Genomic_DNA"/>
</dbReference>
<evidence type="ECO:0000259" key="8">
    <source>
        <dbReference type="PROSITE" id="PS51635"/>
    </source>
</evidence>
<organism evidence="9 10">
    <name type="scientific">Synchytrium endobioticum</name>
    <dbReference type="NCBI Taxonomy" id="286115"/>
    <lineage>
        <taxon>Eukaryota</taxon>
        <taxon>Fungi</taxon>
        <taxon>Fungi incertae sedis</taxon>
        <taxon>Chytridiomycota</taxon>
        <taxon>Chytridiomycota incertae sedis</taxon>
        <taxon>Chytridiomycetes</taxon>
        <taxon>Synchytriales</taxon>
        <taxon>Synchytriaceae</taxon>
        <taxon>Synchytrium</taxon>
    </lineage>
</organism>
<feature type="region of interest" description="Disordered" evidence="7">
    <location>
        <begin position="1"/>
        <end position="92"/>
    </location>
</feature>
<dbReference type="InterPro" id="IPR021771">
    <property type="entry name" value="Triacylglycerol_lipase_N"/>
</dbReference>
<dbReference type="Pfam" id="PF01734">
    <property type="entry name" value="Patatin"/>
    <property type="match status" value="1"/>
</dbReference>
<dbReference type="PROSITE" id="PS51635">
    <property type="entry name" value="PNPLA"/>
    <property type="match status" value="1"/>
</dbReference>
<dbReference type="GO" id="GO:0016020">
    <property type="term" value="C:membrane"/>
    <property type="evidence" value="ECO:0007669"/>
    <property type="project" value="UniProtKB-SubCell"/>
</dbReference>
<dbReference type="OrthoDB" id="15478at2759"/>
<dbReference type="SUPFAM" id="SSF52151">
    <property type="entry name" value="FabD/lysophospholipase-like"/>
    <property type="match status" value="1"/>
</dbReference>
<dbReference type="InterPro" id="IPR016035">
    <property type="entry name" value="Acyl_Trfase/lysoPLipase"/>
</dbReference>
<feature type="compositionally biased region" description="Polar residues" evidence="7">
    <location>
        <begin position="718"/>
        <end position="729"/>
    </location>
</feature>
<accession>A0A507DAQ1</accession>
<evidence type="ECO:0000313" key="9">
    <source>
        <dbReference type="EMBL" id="TPX48634.1"/>
    </source>
</evidence>
<dbReference type="InterPro" id="IPR050301">
    <property type="entry name" value="NTE"/>
</dbReference>
<evidence type="ECO:0000256" key="7">
    <source>
        <dbReference type="SAM" id="MobiDB-lite"/>
    </source>
</evidence>
<dbReference type="InterPro" id="IPR002641">
    <property type="entry name" value="PNPLA_dom"/>
</dbReference>
<dbReference type="Gene3D" id="3.40.1090.10">
    <property type="entry name" value="Cytosolic phospholipase A2 catalytic domain"/>
    <property type="match status" value="2"/>
</dbReference>
<comment type="function">
    <text evidence="6">Lipid hydrolase.</text>
</comment>
<dbReference type="PANTHER" id="PTHR14226:SF66">
    <property type="entry name" value="TRIACYLGLYCEROL LIPASE PTL2"/>
    <property type="match status" value="1"/>
</dbReference>
<keyword evidence="6" id="KW-0472">Membrane</keyword>
<feature type="short sequence motif" description="GXSXG" evidence="5">
    <location>
        <begin position="387"/>
        <end position="391"/>
    </location>
</feature>
<name>A0A507DAQ1_9FUNG</name>
<gene>
    <name evidence="9" type="ORF">SeLEV6574_g01933</name>
</gene>
<comment type="similarity">
    <text evidence="1 6">Belongs to the PLPL family.</text>
</comment>
<dbReference type="GO" id="GO:0016042">
    <property type="term" value="P:lipid catabolic process"/>
    <property type="evidence" value="ECO:0007669"/>
    <property type="project" value="UniProtKB-UniRule"/>
</dbReference>
<feature type="compositionally biased region" description="Polar residues" evidence="7">
    <location>
        <begin position="1"/>
        <end position="17"/>
    </location>
</feature>
<proteinExistence type="inferred from homology"/>
<feature type="region of interest" description="Disordered" evidence="7">
    <location>
        <begin position="713"/>
        <end position="747"/>
    </location>
</feature>
<evidence type="ECO:0000256" key="4">
    <source>
        <dbReference type="ARBA" id="ARBA00023098"/>
    </source>
</evidence>
<dbReference type="GO" id="GO:0004806">
    <property type="term" value="F:triacylglycerol lipase activity"/>
    <property type="evidence" value="ECO:0007669"/>
    <property type="project" value="InterPro"/>
</dbReference>
<comment type="subcellular location">
    <subcellularLocation>
        <location evidence="6">Membrane</location>
        <topology evidence="6">Single-pass membrane protein</topology>
    </subcellularLocation>
</comment>
<evidence type="ECO:0000256" key="1">
    <source>
        <dbReference type="ARBA" id="ARBA00006104"/>
    </source>
</evidence>
<keyword evidence="2 5" id="KW-0378">Hydrolase</keyword>
<feature type="active site" description="Nucleophile" evidence="5">
    <location>
        <position position="389"/>
    </location>
</feature>
<feature type="transmembrane region" description="Helical" evidence="6">
    <location>
        <begin position="173"/>
        <end position="197"/>
    </location>
</feature>
<dbReference type="Pfam" id="PF11815">
    <property type="entry name" value="DUF3336"/>
    <property type="match status" value="1"/>
</dbReference>
<feature type="compositionally biased region" description="Polar residues" evidence="7">
    <location>
        <begin position="77"/>
        <end position="86"/>
    </location>
</feature>
<sequence>MSASYGTSKMQDSSSFASKLPMSASPEDESFDVSPPSRAPHQPLTPLPALDPAEHMLNADSRRALAPPHTTKIRDNASCSLISSGDESPDYIDSDVEDELFEQQLREEGERDLERLELEKNNINPQDIDNPISNGILLSPWATSPPRYTAGTVATTSMAMPSRPRSRESFSSMLIRIPLLLGILSILFVDLILYIMVRQWVNMWESLTTWVGRGKELRQKLHQAKTYKEWSSYAKELDKYLGNEEWTKIEHSNEYDVPLIRKMARKLKRLRSSGDPSAVREVRKVLAHGACKADVGGVQCAALYSHTYYGTKDIVESYVEETVASLYFVARSSELSLEDRKQFLKLASRNYGKTALCLSGGATFAYYHLGVLKALFDEGLLPPVITGTSGGSLIGAMICCRTDQELKDEVFTPDIYKFLNACSDPFLIKMKRLFTKGALFDENDWVEKMQWITKGNMTFLEAYRKTGRILNISVIAEGMHSSSKVLNYITAPDTVIYSAVIASSAIPFILRPIELVMKDERGHLVPYRAAGRRWRDGSLITDIPEKTLHQLFNVNYTIVSQANPHIVLWFYHSRGAPGSPSTHRHGKGWRGGFLASTLVTALKLDIIKWIRVLRDLDMGRINGIDLASVFLQRFEGNCTIVPTATWYDYIFILSDPDRQRTERYFDVGAERTFPKMHMIANRMRIEQTLNKLRSEINYQLKLVKSYPCKNQRKMSAPEFTTSPGKQTVAHSKGHSPDPGHDTDTESD</sequence>
<evidence type="ECO:0000313" key="10">
    <source>
        <dbReference type="Proteomes" id="UP000320475"/>
    </source>
</evidence>
<comment type="caution">
    <text evidence="9">The sequence shown here is derived from an EMBL/GenBank/DDBJ whole genome shotgun (WGS) entry which is preliminary data.</text>
</comment>
<protein>
    <recommendedName>
        <fullName evidence="6">Patatin-like phospholipase domain-containing protein</fullName>
        <ecNumber evidence="6">3.1.1.-</ecNumber>
    </recommendedName>
</protein>
<evidence type="ECO:0000256" key="5">
    <source>
        <dbReference type="PROSITE-ProRule" id="PRU01161"/>
    </source>
</evidence>
<keyword evidence="6" id="KW-0812">Transmembrane</keyword>
<dbReference type="PANTHER" id="PTHR14226">
    <property type="entry name" value="NEUROPATHY TARGET ESTERASE/SWISS CHEESE D.MELANOGASTER"/>
    <property type="match status" value="1"/>
</dbReference>
<dbReference type="AlphaFoldDB" id="A0A507DAQ1"/>
<keyword evidence="4 5" id="KW-0443">Lipid metabolism</keyword>
<dbReference type="CDD" id="cd07232">
    <property type="entry name" value="Pat_PLPL"/>
    <property type="match status" value="1"/>
</dbReference>
<feature type="active site" description="Proton acceptor" evidence="5">
    <location>
        <position position="536"/>
    </location>
</feature>
<dbReference type="Proteomes" id="UP000320475">
    <property type="component" value="Unassembled WGS sequence"/>
</dbReference>
<evidence type="ECO:0000256" key="6">
    <source>
        <dbReference type="RuleBase" id="RU362055"/>
    </source>
</evidence>
<dbReference type="VEuPathDB" id="FungiDB:SeMB42_g01913"/>
<evidence type="ECO:0000256" key="3">
    <source>
        <dbReference type="ARBA" id="ARBA00022963"/>
    </source>
</evidence>
<evidence type="ECO:0000256" key="2">
    <source>
        <dbReference type="ARBA" id="ARBA00022801"/>
    </source>
</evidence>
<dbReference type="GO" id="GO:0006641">
    <property type="term" value="P:triglyceride metabolic process"/>
    <property type="evidence" value="ECO:0007669"/>
    <property type="project" value="UniProtKB-ARBA"/>
</dbReference>